<keyword evidence="1" id="KW-0812">Transmembrane</keyword>
<dbReference type="EMBL" id="JBHUEM010000055">
    <property type="protein sequence ID" value="MFD1739476.1"/>
    <property type="molecule type" value="Genomic_DNA"/>
</dbReference>
<keyword evidence="1" id="KW-1133">Transmembrane helix</keyword>
<feature type="transmembrane region" description="Helical" evidence="1">
    <location>
        <begin position="367"/>
        <end position="386"/>
    </location>
</feature>
<evidence type="ECO:0000313" key="3">
    <source>
        <dbReference type="Proteomes" id="UP001597214"/>
    </source>
</evidence>
<dbReference type="Proteomes" id="UP001597214">
    <property type="component" value="Unassembled WGS sequence"/>
</dbReference>
<feature type="transmembrane region" description="Helical" evidence="1">
    <location>
        <begin position="6"/>
        <end position="23"/>
    </location>
</feature>
<reference evidence="3" key="1">
    <citation type="journal article" date="2019" name="Int. J. Syst. Evol. Microbiol.">
        <title>The Global Catalogue of Microorganisms (GCM) 10K type strain sequencing project: providing services to taxonomists for standard genome sequencing and annotation.</title>
        <authorList>
            <consortium name="The Broad Institute Genomics Platform"/>
            <consortium name="The Broad Institute Genome Sequencing Center for Infectious Disease"/>
            <person name="Wu L."/>
            <person name="Ma J."/>
        </authorList>
    </citation>
    <scope>NUCLEOTIDE SEQUENCE [LARGE SCALE GENOMIC DNA]</scope>
    <source>
        <strain evidence="3">CCUG 49339</strain>
    </source>
</reference>
<sequence>MTDITVLFALAIVSLIIVMPVVAEDRLIAHYVRLPKPIGVGKGTTLLLGRLVSGFSIVVPMYLTVQNGVLAGGVFALGVVSSIFFYSYIISKSGNSLFDFLDQLAPLSKIQLTIICLGSNLVYLFLQVVLVGVTLHELIGTPYRVTIFIVTLFCMIYAGIGGIRGIRMLSFPFLAILFFSAMVIPLTLFLIKGIHPVYSNLSMTNSNLIIEPLSNLLIYFITFVCTTSFLFSDLYLRMRVLDIKEKRQRASLSYASFCWSAIPLAFTALTIYVLSQIGEASFENVLNAMKDEVSGFIFLCVLLSWVISFVVGIGTSLQGIISHLQLLHVPTEKEQWLRLKLGYLFGFIIVILLIIPDVSMNGVLSSIKWYLFFLVGMSVPIVTTMMFTHRFNFSLPLTSVVLLSSVWVVATIALSFYVQLLLTFLISCLLSFGFIFIKIKILQKQQK</sequence>
<dbReference type="InterPro" id="IPR038377">
    <property type="entry name" value="Na/Glc_symporter_sf"/>
</dbReference>
<comment type="caution">
    <text evidence="2">The sequence shown here is derived from an EMBL/GenBank/DDBJ whole genome shotgun (WGS) entry which is preliminary data.</text>
</comment>
<dbReference type="Gene3D" id="1.20.1730.10">
    <property type="entry name" value="Sodium/glucose cotransporter"/>
    <property type="match status" value="1"/>
</dbReference>
<proteinExistence type="predicted"/>
<keyword evidence="1" id="KW-0472">Membrane</keyword>
<evidence type="ECO:0000313" key="2">
    <source>
        <dbReference type="EMBL" id="MFD1739476.1"/>
    </source>
</evidence>
<dbReference type="RefSeq" id="WP_377930718.1">
    <property type="nucleotide sequence ID" value="NZ_JBHUEM010000055.1"/>
</dbReference>
<evidence type="ECO:0000256" key="1">
    <source>
        <dbReference type="SAM" id="Phobius"/>
    </source>
</evidence>
<name>A0ABW4LX51_9BACI</name>
<feature type="transmembrane region" description="Helical" evidence="1">
    <location>
        <begin position="416"/>
        <end position="437"/>
    </location>
</feature>
<feature type="transmembrane region" description="Helical" evidence="1">
    <location>
        <begin position="295"/>
        <end position="317"/>
    </location>
</feature>
<accession>A0ABW4LX51</accession>
<feature type="transmembrane region" description="Helical" evidence="1">
    <location>
        <begin position="44"/>
        <end position="63"/>
    </location>
</feature>
<organism evidence="2 3">
    <name type="scientific">Bacillus salitolerans</name>
    <dbReference type="NCBI Taxonomy" id="1437434"/>
    <lineage>
        <taxon>Bacteria</taxon>
        <taxon>Bacillati</taxon>
        <taxon>Bacillota</taxon>
        <taxon>Bacilli</taxon>
        <taxon>Bacillales</taxon>
        <taxon>Bacillaceae</taxon>
        <taxon>Bacillus</taxon>
    </lineage>
</organism>
<feature type="transmembrane region" description="Helical" evidence="1">
    <location>
        <begin position="110"/>
        <end position="133"/>
    </location>
</feature>
<gene>
    <name evidence="2" type="ORF">ACFSCX_23625</name>
</gene>
<feature type="transmembrane region" description="Helical" evidence="1">
    <location>
        <begin position="145"/>
        <end position="166"/>
    </location>
</feature>
<feature type="transmembrane region" description="Helical" evidence="1">
    <location>
        <begin position="337"/>
        <end position="355"/>
    </location>
</feature>
<keyword evidence="3" id="KW-1185">Reference proteome</keyword>
<feature type="transmembrane region" description="Helical" evidence="1">
    <location>
        <begin position="69"/>
        <end position="89"/>
    </location>
</feature>
<feature type="transmembrane region" description="Helical" evidence="1">
    <location>
        <begin position="257"/>
        <end position="275"/>
    </location>
</feature>
<protein>
    <submittedName>
        <fullName evidence="2">Uncharacterized protein</fullName>
    </submittedName>
</protein>
<feature type="transmembrane region" description="Helical" evidence="1">
    <location>
        <begin position="216"/>
        <end position="236"/>
    </location>
</feature>
<feature type="transmembrane region" description="Helical" evidence="1">
    <location>
        <begin position="173"/>
        <end position="196"/>
    </location>
</feature>
<feature type="transmembrane region" description="Helical" evidence="1">
    <location>
        <begin position="393"/>
        <end position="410"/>
    </location>
</feature>